<dbReference type="EMBL" id="LVJE01000034">
    <property type="protein sequence ID" value="OAB26216.1"/>
    <property type="molecule type" value="Genomic_DNA"/>
</dbReference>
<sequence>MIVKRPILVKFKNNWKEIQIIKKLFLTLTFDINANGVNREIYFRFTNKKVKRLLFIFPKIKSYTKHRFFYWNEAQHF</sequence>
<protein>
    <submittedName>
        <fullName evidence="1">Uncharacterized protein</fullName>
    </submittedName>
</protein>
<reference evidence="1 2" key="1">
    <citation type="submission" date="2016-03" db="EMBL/GenBank/DDBJ databases">
        <title>Draft genome sequence of Flavobacterium fryxellicola DSM 16209.</title>
        <authorList>
            <person name="Shin S.-K."/>
            <person name="Yi H."/>
        </authorList>
    </citation>
    <scope>NUCLEOTIDE SEQUENCE [LARGE SCALE GENOMIC DNA]</scope>
    <source>
        <strain evidence="1 2">DSM 16209</strain>
    </source>
</reference>
<keyword evidence="2" id="KW-1185">Reference proteome</keyword>
<name>A0A167VA82_9FLAO</name>
<proteinExistence type="predicted"/>
<comment type="caution">
    <text evidence="1">The sequence shown here is derived from an EMBL/GenBank/DDBJ whole genome shotgun (WGS) entry which is preliminary data.</text>
</comment>
<gene>
    <name evidence="1" type="ORF">FBFR_13340</name>
</gene>
<dbReference type="Proteomes" id="UP000077164">
    <property type="component" value="Unassembled WGS sequence"/>
</dbReference>
<evidence type="ECO:0000313" key="2">
    <source>
        <dbReference type="Proteomes" id="UP000077164"/>
    </source>
</evidence>
<organism evidence="1 2">
    <name type="scientific">Flavobacterium fryxellicola</name>
    <dbReference type="NCBI Taxonomy" id="249352"/>
    <lineage>
        <taxon>Bacteria</taxon>
        <taxon>Pseudomonadati</taxon>
        <taxon>Bacteroidota</taxon>
        <taxon>Flavobacteriia</taxon>
        <taxon>Flavobacteriales</taxon>
        <taxon>Flavobacteriaceae</taxon>
        <taxon>Flavobacterium</taxon>
    </lineage>
</organism>
<evidence type="ECO:0000313" key="1">
    <source>
        <dbReference type="EMBL" id="OAB26216.1"/>
    </source>
</evidence>
<accession>A0A167VA82</accession>
<dbReference type="AlphaFoldDB" id="A0A167VA82"/>